<dbReference type="SUPFAM" id="SSF46785">
    <property type="entry name" value="Winged helix' DNA-binding domain"/>
    <property type="match status" value="1"/>
</dbReference>
<dbReference type="GO" id="GO:0000976">
    <property type="term" value="F:transcription cis-regulatory region binding"/>
    <property type="evidence" value="ECO:0007669"/>
    <property type="project" value="TreeGrafter"/>
</dbReference>
<dbReference type="Pfam" id="PF00392">
    <property type="entry name" value="GntR"/>
    <property type="match status" value="1"/>
</dbReference>
<dbReference type="PROSITE" id="PS50949">
    <property type="entry name" value="HTH_GNTR"/>
    <property type="match status" value="1"/>
</dbReference>
<dbReference type="Proteomes" id="UP000287188">
    <property type="component" value="Unassembled WGS sequence"/>
</dbReference>
<dbReference type="InterPro" id="IPR046335">
    <property type="entry name" value="LacI/GalR-like_sensor"/>
</dbReference>
<evidence type="ECO:0000256" key="3">
    <source>
        <dbReference type="ARBA" id="ARBA00023163"/>
    </source>
</evidence>
<keyword evidence="3" id="KW-0804">Transcription</keyword>
<gene>
    <name evidence="5" type="ORF">KDK_59780</name>
</gene>
<feature type="domain" description="HTH gntR-type" evidence="4">
    <location>
        <begin position="5"/>
        <end position="75"/>
    </location>
</feature>
<dbReference type="Gene3D" id="3.40.50.2300">
    <property type="match status" value="2"/>
</dbReference>
<dbReference type="PANTHER" id="PTHR30146:SF24">
    <property type="entry name" value="XYLOSE OPERON REGULATORY PROTEIN"/>
    <property type="match status" value="1"/>
</dbReference>
<protein>
    <recommendedName>
        <fullName evidence="4">HTH gntR-type domain-containing protein</fullName>
    </recommendedName>
</protein>
<sequence length="374" mass="42044">MTTPSSQAETKVRMLHTQIRDLAYQRGPGSKLPTVRELCQMFQTSRVSLYEALDDLEAQNILYREQSRGIFVSQKIYRKSICIVLDTSLLLRTSASPFWGMLWGHFAAVTQQRSQIKDEYYTMHLISRVPGNDTQLPEEIERLIQTECIHGVLAVGFPAAFNEHIMSRGVPCVTFAEGGNWMVGLNMIEVLRLGVKCLTEQGCQQIGLWNTTFWQGDSNVAVPSYDGLFASFLQTYRQTFHPDLIQSIYKLSAAQSSLPFQTFQEQGYQLALQVFTNPALPKPDGIVSTDDMMTDGLLAAFQTLGIRVGEDVKIATHANKSSMMLFKHMRGMTVIEFDPEDIVHAMFSMLDQLLVGQTPSQRVIEIAPSLLSRS</sequence>
<dbReference type="CDD" id="cd07377">
    <property type="entry name" value="WHTH_GntR"/>
    <property type="match status" value="1"/>
</dbReference>
<dbReference type="RefSeq" id="WP_126554761.1">
    <property type="nucleotide sequence ID" value="NZ_BIFS01000002.1"/>
</dbReference>
<dbReference type="Pfam" id="PF13377">
    <property type="entry name" value="Peripla_BP_3"/>
    <property type="match status" value="1"/>
</dbReference>
<dbReference type="Gene3D" id="1.10.10.10">
    <property type="entry name" value="Winged helix-like DNA-binding domain superfamily/Winged helix DNA-binding domain"/>
    <property type="match status" value="1"/>
</dbReference>
<keyword evidence="1" id="KW-0805">Transcription regulation</keyword>
<dbReference type="InterPro" id="IPR000524">
    <property type="entry name" value="Tscrpt_reg_HTH_GntR"/>
</dbReference>
<reference evidence="6" key="1">
    <citation type="submission" date="2018-12" db="EMBL/GenBank/DDBJ databases">
        <title>Tengunoibacter tsumagoiensis gen. nov., sp. nov., Dictyobacter kobayashii sp. nov., D. alpinus sp. nov., and D. joshuensis sp. nov. and description of Dictyobacteraceae fam. nov. within the order Ktedonobacterales isolated from Tengu-no-mugimeshi.</title>
        <authorList>
            <person name="Wang C.M."/>
            <person name="Zheng Y."/>
            <person name="Sakai Y."/>
            <person name="Toyoda A."/>
            <person name="Minakuchi Y."/>
            <person name="Abe K."/>
            <person name="Yokota A."/>
            <person name="Yabe S."/>
        </authorList>
    </citation>
    <scope>NUCLEOTIDE SEQUENCE [LARGE SCALE GENOMIC DNA]</scope>
    <source>
        <strain evidence="6">Uno11</strain>
    </source>
</reference>
<name>A0A402ASS8_9CHLR</name>
<evidence type="ECO:0000259" key="4">
    <source>
        <dbReference type="PROSITE" id="PS50949"/>
    </source>
</evidence>
<keyword evidence="2" id="KW-0238">DNA-binding</keyword>
<evidence type="ECO:0000256" key="1">
    <source>
        <dbReference type="ARBA" id="ARBA00023015"/>
    </source>
</evidence>
<dbReference type="EMBL" id="BIFS01000002">
    <property type="protein sequence ID" value="GCE22178.1"/>
    <property type="molecule type" value="Genomic_DNA"/>
</dbReference>
<dbReference type="OrthoDB" id="147262at2"/>
<dbReference type="SUPFAM" id="SSF53822">
    <property type="entry name" value="Periplasmic binding protein-like I"/>
    <property type="match status" value="1"/>
</dbReference>
<dbReference type="PRINTS" id="PR00035">
    <property type="entry name" value="HTHGNTR"/>
</dbReference>
<dbReference type="AlphaFoldDB" id="A0A402ASS8"/>
<dbReference type="GO" id="GO:0003700">
    <property type="term" value="F:DNA-binding transcription factor activity"/>
    <property type="evidence" value="ECO:0007669"/>
    <property type="project" value="InterPro"/>
</dbReference>
<evidence type="ECO:0000313" key="5">
    <source>
        <dbReference type="EMBL" id="GCE22178.1"/>
    </source>
</evidence>
<dbReference type="InterPro" id="IPR036390">
    <property type="entry name" value="WH_DNA-bd_sf"/>
</dbReference>
<comment type="caution">
    <text evidence="5">The sequence shown here is derived from an EMBL/GenBank/DDBJ whole genome shotgun (WGS) entry which is preliminary data.</text>
</comment>
<evidence type="ECO:0000256" key="2">
    <source>
        <dbReference type="ARBA" id="ARBA00023125"/>
    </source>
</evidence>
<dbReference type="InterPro" id="IPR028082">
    <property type="entry name" value="Peripla_BP_I"/>
</dbReference>
<evidence type="ECO:0000313" key="6">
    <source>
        <dbReference type="Proteomes" id="UP000287188"/>
    </source>
</evidence>
<dbReference type="InterPro" id="IPR036388">
    <property type="entry name" value="WH-like_DNA-bd_sf"/>
</dbReference>
<proteinExistence type="predicted"/>
<dbReference type="PANTHER" id="PTHR30146">
    <property type="entry name" value="LACI-RELATED TRANSCRIPTIONAL REPRESSOR"/>
    <property type="match status" value="1"/>
</dbReference>
<organism evidence="5 6">
    <name type="scientific">Dictyobacter kobayashii</name>
    <dbReference type="NCBI Taxonomy" id="2014872"/>
    <lineage>
        <taxon>Bacteria</taxon>
        <taxon>Bacillati</taxon>
        <taxon>Chloroflexota</taxon>
        <taxon>Ktedonobacteria</taxon>
        <taxon>Ktedonobacterales</taxon>
        <taxon>Dictyobacteraceae</taxon>
        <taxon>Dictyobacter</taxon>
    </lineage>
</organism>
<accession>A0A402ASS8</accession>
<dbReference type="SMART" id="SM00345">
    <property type="entry name" value="HTH_GNTR"/>
    <property type="match status" value="1"/>
</dbReference>
<keyword evidence="6" id="KW-1185">Reference proteome</keyword>